<accession>Q8FNC7</accession>
<keyword evidence="3" id="KW-0813">Transport</keyword>
<feature type="transmembrane region" description="Helical" evidence="9">
    <location>
        <begin position="489"/>
        <end position="509"/>
    </location>
</feature>
<feature type="transmembrane region" description="Helical" evidence="9">
    <location>
        <begin position="275"/>
        <end position="299"/>
    </location>
</feature>
<comment type="similarity">
    <text evidence="2">Belongs to the BCCT transporter (TC 2.A.15) family.</text>
</comment>
<dbReference type="PANTHER" id="PTHR30047:SF7">
    <property type="entry name" value="HIGH-AFFINITY CHOLINE TRANSPORT PROTEIN"/>
    <property type="match status" value="1"/>
</dbReference>
<feature type="region of interest" description="Disordered" evidence="8">
    <location>
        <begin position="523"/>
        <end position="556"/>
    </location>
</feature>
<keyword evidence="4" id="KW-1003">Cell membrane</keyword>
<feature type="transmembrane region" description="Helical" evidence="9">
    <location>
        <begin position="331"/>
        <end position="349"/>
    </location>
</feature>
<evidence type="ECO:0000256" key="5">
    <source>
        <dbReference type="ARBA" id="ARBA00022692"/>
    </source>
</evidence>
<evidence type="ECO:0000256" key="9">
    <source>
        <dbReference type="SAM" id="Phobius"/>
    </source>
</evidence>
<evidence type="ECO:0000313" key="10">
    <source>
        <dbReference type="EMBL" id="BAC19027.1"/>
    </source>
</evidence>
<dbReference type="InterPro" id="IPR000060">
    <property type="entry name" value="BCCT_transptr"/>
</dbReference>
<keyword evidence="7 9" id="KW-0472">Membrane</keyword>
<evidence type="ECO:0000256" key="1">
    <source>
        <dbReference type="ARBA" id="ARBA00004651"/>
    </source>
</evidence>
<keyword evidence="6 9" id="KW-1133">Transmembrane helix</keyword>
<evidence type="ECO:0000256" key="7">
    <source>
        <dbReference type="ARBA" id="ARBA00023136"/>
    </source>
</evidence>
<feature type="transmembrane region" description="Helical" evidence="9">
    <location>
        <begin position="158"/>
        <end position="176"/>
    </location>
</feature>
<dbReference type="Pfam" id="PF02028">
    <property type="entry name" value="BCCT"/>
    <property type="match status" value="1"/>
</dbReference>
<keyword evidence="11" id="KW-1185">Reference proteome</keyword>
<evidence type="ECO:0000313" key="11">
    <source>
        <dbReference type="Proteomes" id="UP000001409"/>
    </source>
</evidence>
<dbReference type="HOGENOM" id="CLU_010118_4_1_11"/>
<dbReference type="AlphaFoldDB" id="Q8FNC7"/>
<dbReference type="RefSeq" id="WP_006768221.1">
    <property type="nucleotide sequence ID" value="NC_004369.1"/>
</dbReference>
<evidence type="ECO:0000256" key="4">
    <source>
        <dbReference type="ARBA" id="ARBA00022475"/>
    </source>
</evidence>
<dbReference type="PANTHER" id="PTHR30047">
    <property type="entry name" value="HIGH-AFFINITY CHOLINE TRANSPORT PROTEIN-RELATED"/>
    <property type="match status" value="1"/>
</dbReference>
<dbReference type="KEGG" id="cef:CE2217"/>
<dbReference type="GO" id="GO:0005886">
    <property type="term" value="C:plasma membrane"/>
    <property type="evidence" value="ECO:0007669"/>
    <property type="project" value="UniProtKB-SubCell"/>
</dbReference>
<dbReference type="eggNOG" id="COG1292">
    <property type="taxonomic scope" value="Bacteria"/>
</dbReference>
<feature type="transmembrane region" description="Helical" evidence="9">
    <location>
        <begin position="239"/>
        <end position="263"/>
    </location>
</feature>
<evidence type="ECO:0000256" key="3">
    <source>
        <dbReference type="ARBA" id="ARBA00022448"/>
    </source>
</evidence>
<feature type="transmembrane region" description="Helical" evidence="9">
    <location>
        <begin position="24"/>
        <end position="43"/>
    </location>
</feature>
<evidence type="ECO:0000256" key="6">
    <source>
        <dbReference type="ARBA" id="ARBA00022989"/>
    </source>
</evidence>
<accession>C8NQI0</accession>
<comment type="subcellular location">
    <subcellularLocation>
        <location evidence="1">Cell membrane</location>
        <topology evidence="1">Multi-pass membrane protein</topology>
    </subcellularLocation>
</comment>
<gene>
    <name evidence="10" type="primary">ectP</name>
</gene>
<evidence type="ECO:0000256" key="8">
    <source>
        <dbReference type="SAM" id="MobiDB-lite"/>
    </source>
</evidence>
<dbReference type="GO" id="GO:0022857">
    <property type="term" value="F:transmembrane transporter activity"/>
    <property type="evidence" value="ECO:0007669"/>
    <property type="project" value="InterPro"/>
</dbReference>
<organism evidence="10 11">
    <name type="scientific">Corynebacterium efficiens (strain DSM 44549 / YS-314 / AJ 12310 / JCM 11189 / NBRC 100395)</name>
    <dbReference type="NCBI Taxonomy" id="196164"/>
    <lineage>
        <taxon>Bacteria</taxon>
        <taxon>Bacillati</taxon>
        <taxon>Actinomycetota</taxon>
        <taxon>Actinomycetes</taxon>
        <taxon>Mycobacteriales</taxon>
        <taxon>Corynebacteriaceae</taxon>
        <taxon>Corynebacterium</taxon>
    </lineage>
</organism>
<dbReference type="OrthoDB" id="9775735at2"/>
<dbReference type="NCBIfam" id="TIGR00842">
    <property type="entry name" value="bcct"/>
    <property type="match status" value="1"/>
</dbReference>
<feature type="transmembrane region" description="Helical" evidence="9">
    <location>
        <begin position="361"/>
        <end position="384"/>
    </location>
</feature>
<feature type="transmembrane region" description="Helical" evidence="9">
    <location>
        <begin position="203"/>
        <end position="227"/>
    </location>
</feature>
<dbReference type="STRING" id="196164.gene:10742648"/>
<evidence type="ECO:0000256" key="2">
    <source>
        <dbReference type="ARBA" id="ARBA00005658"/>
    </source>
</evidence>
<dbReference type="EMBL" id="BA000035">
    <property type="protein sequence ID" value="BAC19027.1"/>
    <property type="molecule type" value="Genomic_DNA"/>
</dbReference>
<reference evidence="10 11" key="1">
    <citation type="journal article" date="2003" name="Genome Res.">
        <title>Comparative complete genome sequence analysis of the amino acid replacements responsible for the thermostability of Corynebacterium efficiens.</title>
        <authorList>
            <person name="Nishio Y."/>
            <person name="Nakamura Y."/>
            <person name="Kawarabayasi Y."/>
            <person name="Usuda Y."/>
            <person name="Kimura E."/>
            <person name="Sugimoto S."/>
            <person name="Matsui K."/>
            <person name="Yamagishi A."/>
            <person name="Kikuchi H."/>
            <person name="Ikeo K."/>
            <person name="Gojobori T."/>
        </authorList>
    </citation>
    <scope>NUCLEOTIDE SEQUENCE [LARGE SCALE GENOMIC DNA]</scope>
    <source>
        <strain evidence="11">DSM 44549 / YS-314 / AJ 12310 / JCM 11189 / NBRC 100395</strain>
    </source>
</reference>
<keyword evidence="5 9" id="KW-0812">Transmembrane</keyword>
<dbReference type="Proteomes" id="UP000001409">
    <property type="component" value="Chromosome"/>
</dbReference>
<name>Q8FNC7_COREF</name>
<feature type="transmembrane region" description="Helical" evidence="9">
    <location>
        <begin position="102"/>
        <end position="123"/>
    </location>
</feature>
<feature type="transmembrane region" description="Helical" evidence="9">
    <location>
        <begin position="63"/>
        <end position="82"/>
    </location>
</feature>
<feature type="transmembrane region" description="Helical" evidence="9">
    <location>
        <begin position="458"/>
        <end position="477"/>
    </location>
</feature>
<feature type="transmembrane region" description="Helical" evidence="9">
    <location>
        <begin position="413"/>
        <end position="437"/>
    </location>
</feature>
<proteinExistence type="inferred from homology"/>
<sequence>MSQKITLSQDPEEKHFLGLKSDPFIFLLSVGIIVTFVVATVILGDTARDGFSAMAGWLLENLGWMYVGGVSLILVFLIGIFASRYGRVKLGDDDDEPEHRLLVWFAMLFAGGVGAVLMFWGVAEPINHAFNVPMVNEEPMSEAAIEQAFAFTFYHFGIHMWVVMTLPGLALGYFIYKRKLPPRLSSVFAPLLGRHIYSTPGKLIDVLAIVGTTFGIAVSVGLGVLQINSGMNKLWGTPIASWTQLLVILVITVVACISVASGLEKGIKLLSNINIATAVALMVFILLTGPTLTLIRFVVEAFGIYAGWLPDIMFWTDSFQDNPGWQGKWTVFYWAWTICWSPYVGMFIARISRGRTVREFIGGALALPAIFGVIWFAIFGRAGIELELNSPGYLTDPVVVEGDVPAALFNLLAAYPLTGIVSALALAIIVIFFITSIDSAALVNDMFATGEENKTPTSYRIMWACTIGAVAGSLLIISPESGIATLQEVVIIVAFPFFLVQFIMMYSLLKGMSEDAAATRRVQTRKWEKTDTPEKLEEHQSRPAPGYDEDGNPLPIPALEHDEDGNIRIPGNVVIGGDLGVVGDVVDDPNEAQDMEDRFKIVEQTRPQSRDDYKG</sequence>
<protein>
    <submittedName>
        <fullName evidence="10">Ectoine/proline/glycine betaine trnasporter EctP</fullName>
    </submittedName>
</protein>
<feature type="compositionally biased region" description="Basic and acidic residues" evidence="8">
    <location>
        <begin position="525"/>
        <end position="541"/>
    </location>
</feature>